<comment type="caution">
    <text evidence="2">Lacks conserved residue(s) required for the propagation of feature annotation.</text>
</comment>
<dbReference type="Proteomes" id="UP000215433">
    <property type="component" value="Unassembled WGS sequence"/>
</dbReference>
<evidence type="ECO:0000256" key="1">
    <source>
        <dbReference type="ARBA" id="ARBA00023125"/>
    </source>
</evidence>
<dbReference type="InterPro" id="IPR000424">
    <property type="entry name" value="Primosome_PriB/ssb"/>
</dbReference>
<evidence type="ECO:0000256" key="4">
    <source>
        <dbReference type="SAM" id="MobiDB-lite"/>
    </source>
</evidence>
<dbReference type="PROSITE" id="PS50935">
    <property type="entry name" value="SSB"/>
    <property type="match status" value="1"/>
</dbReference>
<dbReference type="GO" id="GO:0003697">
    <property type="term" value="F:single-stranded DNA binding"/>
    <property type="evidence" value="ECO:0007669"/>
    <property type="project" value="UniProtKB-UniRule"/>
</dbReference>
<dbReference type="RefSeq" id="WP_093961238.1">
    <property type="nucleotide sequence ID" value="NZ_NEWD01000036.1"/>
</dbReference>
<evidence type="ECO:0000256" key="3">
    <source>
        <dbReference type="RuleBase" id="RU000524"/>
    </source>
</evidence>
<proteinExistence type="inferred from homology"/>
<dbReference type="OrthoDB" id="9809878at2"/>
<dbReference type="NCBIfam" id="TIGR00621">
    <property type="entry name" value="ssb"/>
    <property type="match status" value="1"/>
</dbReference>
<accession>A0A229VVH7</accession>
<dbReference type="InterPro" id="IPR012340">
    <property type="entry name" value="NA-bd_OB-fold"/>
</dbReference>
<dbReference type="Gene3D" id="2.40.50.140">
    <property type="entry name" value="Nucleic acid-binding proteins"/>
    <property type="match status" value="1"/>
</dbReference>
<feature type="compositionally biased region" description="Polar residues" evidence="4">
    <location>
        <begin position="116"/>
        <end position="125"/>
    </location>
</feature>
<dbReference type="Pfam" id="PF00436">
    <property type="entry name" value="SSB"/>
    <property type="match status" value="1"/>
</dbReference>
<dbReference type="InterPro" id="IPR011344">
    <property type="entry name" value="ssDNA-bd"/>
</dbReference>
<name>A0A229VVH7_9BIFI</name>
<dbReference type="AlphaFoldDB" id="A0A229VVH7"/>
<dbReference type="GO" id="GO:0006260">
    <property type="term" value="P:DNA replication"/>
    <property type="evidence" value="ECO:0007669"/>
    <property type="project" value="InterPro"/>
</dbReference>
<evidence type="ECO:0000256" key="2">
    <source>
        <dbReference type="HAMAP-Rule" id="MF_00984"/>
    </source>
</evidence>
<gene>
    <name evidence="5" type="ORF">Tam10B_2133</name>
</gene>
<dbReference type="CDD" id="cd04496">
    <property type="entry name" value="SSB_OBF"/>
    <property type="match status" value="1"/>
</dbReference>
<keyword evidence="6" id="KW-1185">Reference proteome</keyword>
<dbReference type="SUPFAM" id="SSF50249">
    <property type="entry name" value="Nucleic acid-binding proteins"/>
    <property type="match status" value="1"/>
</dbReference>
<reference evidence="5 6" key="1">
    <citation type="submission" date="2017-05" db="EMBL/GenBank/DDBJ databases">
        <title>Bifidobacterium vansinderenii sp. nov.</title>
        <authorList>
            <person name="Lugli G.A."/>
            <person name="Duranti S."/>
            <person name="Mangifesta M."/>
        </authorList>
    </citation>
    <scope>NUCLEOTIDE SEQUENCE [LARGE SCALE GENOMIC DNA]</scope>
    <source>
        <strain evidence="5 6">Tam10B</strain>
    </source>
</reference>
<evidence type="ECO:0000313" key="5">
    <source>
        <dbReference type="EMBL" id="OXM99623.1"/>
    </source>
</evidence>
<evidence type="ECO:0000313" key="6">
    <source>
        <dbReference type="Proteomes" id="UP000215433"/>
    </source>
</evidence>
<protein>
    <recommendedName>
        <fullName evidence="2 3">Single-stranded DNA-binding protein</fullName>
        <shortName evidence="2">SSB</shortName>
    </recommendedName>
</protein>
<feature type="compositionally biased region" description="Low complexity" evidence="4">
    <location>
        <begin position="171"/>
        <end position="207"/>
    </location>
</feature>
<feature type="region of interest" description="Disordered" evidence="4">
    <location>
        <begin position="167"/>
        <end position="220"/>
    </location>
</feature>
<feature type="compositionally biased region" description="Gly residues" evidence="4">
    <location>
        <begin position="127"/>
        <end position="142"/>
    </location>
</feature>
<dbReference type="HAMAP" id="MF_00984">
    <property type="entry name" value="SSB"/>
    <property type="match status" value="1"/>
</dbReference>
<feature type="region of interest" description="Disordered" evidence="4">
    <location>
        <begin position="116"/>
        <end position="146"/>
    </location>
</feature>
<dbReference type="EMBL" id="NEWD01000036">
    <property type="protein sequence ID" value="OXM99623.1"/>
    <property type="molecule type" value="Genomic_DNA"/>
</dbReference>
<comment type="caution">
    <text evidence="5">The sequence shown here is derived from an EMBL/GenBank/DDBJ whole genome shotgun (WGS) entry which is preliminary data.</text>
</comment>
<comment type="subunit">
    <text evidence="2">Homotetramer.</text>
</comment>
<organism evidence="5 6">
    <name type="scientific">Bifidobacterium vansinderenii</name>
    <dbReference type="NCBI Taxonomy" id="1984871"/>
    <lineage>
        <taxon>Bacteria</taxon>
        <taxon>Bacillati</taxon>
        <taxon>Actinomycetota</taxon>
        <taxon>Actinomycetes</taxon>
        <taxon>Bifidobacteriales</taxon>
        <taxon>Bifidobacteriaceae</taxon>
        <taxon>Bifidobacterium</taxon>
    </lineage>
</organism>
<dbReference type="NCBIfam" id="NF005851">
    <property type="entry name" value="PRK07772.1"/>
    <property type="match status" value="1"/>
</dbReference>
<sequence length="220" mass="22346">MAGDTVITVVGNLTADPELRTIPSGATVANFTIASTPRTYNRQSGQWEDGEALFLRCSAWDSNYNPIASNIQASLAKGMRVIAQGRLTQRSYTANDGSTRTVVELRVDEIGPALSRNTAQVTRNSNGGNGGYQGAGQGGGFAGAPRNNAAPAQGGYQGGYSGGYSGGYQGGAPAQAAPQHQSAPAAPAADPWSSGADASGSYGSFGATNDFGGGDDEPEF</sequence>
<keyword evidence="1 2" id="KW-0238">DNA-binding</keyword>